<sequence>MAWGDKHPWLDVEDAKLDAAGGYIPDGDLTSVRLEAEPWGYPEGARVVKGTYKYNNVAAKRQMFLVSTEALPLKGTGVLRHQVLDETYTDPVTGQYQLMTTFKSGVVVVAVDDYGKLHREGVTALVGDTIRPQSIYYIGLVYRCTKTGLVGSAPDWTAHHEGDTVKIGEAEFLAEMYSRPLVHGVLFPEETEL</sequence>
<name>A0A1B1C3B4_9VIBR</name>
<protein>
    <submittedName>
        <fullName evidence="1">Uncharacterized protein</fullName>
    </submittedName>
</protein>
<reference evidence="1" key="2">
    <citation type="submission" date="2016-06" db="EMBL/GenBank/DDBJ databases">
        <title>Adaptive Radiation by Waves of Gene Transfer Leads to Fine-Scale Resource Partitioning in Marine Microbes.</title>
        <authorList>
            <person name="Hehemann J.-H."/>
            <person name="Arevalo P."/>
            <person name="Datta M.S."/>
            <person name="Yu X."/>
            <person name="Corzett C.H."/>
            <person name="Henschel A."/>
            <person name="Preheim S.P."/>
            <person name="Timberlake S."/>
            <person name="Alm E.J."/>
            <person name="Polz M.F."/>
        </authorList>
    </citation>
    <scope>NUCLEOTIDE SEQUENCE</scope>
    <source>
        <strain evidence="1">9CS106</strain>
    </source>
</reference>
<accession>A0A1B1C3B4</accession>
<reference evidence="1" key="1">
    <citation type="journal article" date="2012" name="Science">
        <title>Ecological populations of bacteria act as socially cohesive units of antibiotic production and resistance.</title>
        <authorList>
            <person name="Cordero O.X."/>
            <person name="Wildschutte H."/>
            <person name="Kirkup B."/>
            <person name="Proehl S."/>
            <person name="Ngo L."/>
            <person name="Hussain F."/>
            <person name="Le Roux F."/>
            <person name="Mincer T."/>
            <person name="Polz M.F."/>
        </authorList>
    </citation>
    <scope>NUCLEOTIDE SEQUENCE</scope>
    <source>
        <strain evidence="1">9CS106</strain>
    </source>
</reference>
<organism evidence="1">
    <name type="scientific">Vibrio crassostreae 9CS106</name>
    <dbReference type="NCBI Taxonomy" id="1191300"/>
    <lineage>
        <taxon>Bacteria</taxon>
        <taxon>Pseudomonadati</taxon>
        <taxon>Pseudomonadota</taxon>
        <taxon>Gammaproteobacteria</taxon>
        <taxon>Vibrionales</taxon>
        <taxon>Vibrionaceae</taxon>
        <taxon>Vibrio</taxon>
    </lineage>
</organism>
<evidence type="ECO:0000313" key="1">
    <source>
        <dbReference type="EMBL" id="ANP79315.1"/>
    </source>
</evidence>
<dbReference type="AlphaFoldDB" id="A0A1B1C3B4"/>
<dbReference type="EMBL" id="CP016231">
    <property type="protein sequence ID" value="ANP79315.1"/>
    <property type="molecule type" value="Genomic_DNA"/>
</dbReference>
<proteinExistence type="predicted"/>
<gene>
    <name evidence="1" type="ORF">A134_23155</name>
</gene>